<dbReference type="EMBL" id="FWFN01000005">
    <property type="protein sequence ID" value="SLN53541.1"/>
    <property type="molecule type" value="Genomic_DNA"/>
</dbReference>
<accession>A0A1X6ZM97</accession>
<feature type="transmembrane region" description="Helical" evidence="1">
    <location>
        <begin position="144"/>
        <end position="165"/>
    </location>
</feature>
<sequence length="236" mass="26993">MQNQTLAQFPVAAPRNVTLPLYLFFYLSQAFAIPFAWFNPDLFEFVLMREDGPYEYMTALFLVVAGVLLVWRASQLRGQGLRALAMLTVFYALLFFFVAGEEISWGQRVFGWVSGDFFVANNFQEETNLHNMMVGDTQLATSLFGSWLTVVLLLYLVVLPLLYPFANWVRRFCEILAVPVPRPRHAVLAIAASIALLMCGEANRRFELYEFAFGVMATLIFLEPRNLRLYGGRDKE</sequence>
<dbReference type="AlphaFoldDB" id="A0A1X6ZM97"/>
<gene>
    <name evidence="2" type="ORF">PSM7751_02579</name>
</gene>
<evidence type="ECO:0000313" key="3">
    <source>
        <dbReference type="Proteomes" id="UP000193963"/>
    </source>
</evidence>
<dbReference type="OrthoDB" id="7067875at2"/>
<feature type="transmembrane region" description="Helical" evidence="1">
    <location>
        <begin position="83"/>
        <end position="100"/>
    </location>
</feature>
<protein>
    <submittedName>
        <fullName evidence="2">Uncharacterized protein</fullName>
    </submittedName>
</protein>
<feature type="transmembrane region" description="Helical" evidence="1">
    <location>
        <begin position="21"/>
        <end position="38"/>
    </location>
</feature>
<dbReference type="RefSeq" id="WP_085888629.1">
    <property type="nucleotide sequence ID" value="NZ_FWFN01000005.1"/>
</dbReference>
<feature type="transmembrane region" description="Helical" evidence="1">
    <location>
        <begin position="53"/>
        <end position="71"/>
    </location>
</feature>
<keyword evidence="1" id="KW-1133">Transmembrane helix</keyword>
<proteinExistence type="predicted"/>
<evidence type="ECO:0000313" key="2">
    <source>
        <dbReference type="EMBL" id="SLN53541.1"/>
    </source>
</evidence>
<keyword evidence="3" id="KW-1185">Reference proteome</keyword>
<evidence type="ECO:0000256" key="1">
    <source>
        <dbReference type="SAM" id="Phobius"/>
    </source>
</evidence>
<dbReference type="Proteomes" id="UP000193963">
    <property type="component" value="Unassembled WGS sequence"/>
</dbReference>
<keyword evidence="1" id="KW-0472">Membrane</keyword>
<keyword evidence="1" id="KW-0812">Transmembrane</keyword>
<organism evidence="2 3">
    <name type="scientific">Pseudooceanicola marinus</name>
    <dbReference type="NCBI Taxonomy" id="396013"/>
    <lineage>
        <taxon>Bacteria</taxon>
        <taxon>Pseudomonadati</taxon>
        <taxon>Pseudomonadota</taxon>
        <taxon>Alphaproteobacteria</taxon>
        <taxon>Rhodobacterales</taxon>
        <taxon>Paracoccaceae</taxon>
        <taxon>Pseudooceanicola</taxon>
    </lineage>
</organism>
<reference evidence="2 3" key="1">
    <citation type="submission" date="2017-03" db="EMBL/GenBank/DDBJ databases">
        <authorList>
            <person name="Afonso C.L."/>
            <person name="Miller P.J."/>
            <person name="Scott M.A."/>
            <person name="Spackman E."/>
            <person name="Goraichik I."/>
            <person name="Dimitrov K.M."/>
            <person name="Suarez D.L."/>
            <person name="Swayne D.E."/>
        </authorList>
    </citation>
    <scope>NUCLEOTIDE SEQUENCE [LARGE SCALE GENOMIC DNA]</scope>
    <source>
        <strain evidence="2 3">CECT 7751</strain>
    </source>
</reference>
<name>A0A1X6ZM97_9RHOB</name>